<dbReference type="GeneID" id="14013798"/>
<reference evidence="1 2" key="1">
    <citation type="journal article" date="2011" name="Appl. Environ. Microbiol.">
        <title>Novel Virulent and Broad-Host-Range Erwinia amylovora Bacteriophages Reveal a High Degree of Mosaicism and a Relationship to Enterobacteriaceae Phages.</title>
        <authorList>
            <person name="Born Y."/>
            <person name="Fieseler L."/>
            <person name="Marazzi J."/>
            <person name="Lurz R."/>
            <person name="Duffy B."/>
            <person name="Loessner M.J."/>
        </authorList>
    </citation>
    <scope>NUCLEOTIDE SEQUENCE [LARGE SCALE GENOMIC DNA]</scope>
</reference>
<accession>G0YQK2</accession>
<name>G0YQK2_9CAUD</name>
<keyword evidence="2" id="KW-1185">Reference proteome</keyword>
<proteinExistence type="predicted"/>
<sequence length="63" mass="6888">MTGSIYPAHYGVCSMALSTILLNILRTGDAFGLLPGTMATQMGPRQLCRKFIRHTLQGLPHDD</sequence>
<organism evidence="1 2">
    <name type="scientific">Erwinia phage vB_EamP-S6</name>
    <dbReference type="NCBI Taxonomy" id="1051675"/>
    <lineage>
        <taxon>Viruses</taxon>
        <taxon>Duplodnaviria</taxon>
        <taxon>Heunggongvirae</taxon>
        <taxon>Uroviricota</taxon>
        <taxon>Caudoviricetes</taxon>
        <taxon>Schitoviridae</taxon>
        <taxon>Waedenswilvirus</taxon>
        <taxon>Waedenswilvirus S6</taxon>
    </lineage>
</organism>
<dbReference type="RefSeq" id="YP_007005846.1">
    <property type="nucleotide sequence ID" value="NC_019514.1"/>
</dbReference>
<protein>
    <submittedName>
        <fullName evidence="1">Gp110</fullName>
    </submittedName>
</protein>
<dbReference type="KEGG" id="vg:14013798"/>
<evidence type="ECO:0000313" key="1">
    <source>
        <dbReference type="EMBL" id="AEJ81629.1"/>
    </source>
</evidence>
<dbReference type="Proteomes" id="UP000008893">
    <property type="component" value="Segment"/>
</dbReference>
<dbReference type="EMBL" id="HQ728266">
    <property type="protein sequence ID" value="AEJ81629.1"/>
    <property type="molecule type" value="Genomic_DNA"/>
</dbReference>
<evidence type="ECO:0000313" key="2">
    <source>
        <dbReference type="Proteomes" id="UP000008893"/>
    </source>
</evidence>